<protein>
    <submittedName>
        <fullName evidence="1">Uncharacterized protein</fullName>
    </submittedName>
</protein>
<accession>A0ABQ1W6L2</accession>
<keyword evidence="2" id="KW-1185">Reference proteome</keyword>
<gene>
    <name evidence="1" type="ORF">GCM10011323_20880</name>
</gene>
<evidence type="ECO:0000313" key="1">
    <source>
        <dbReference type="EMBL" id="GGG16373.1"/>
    </source>
</evidence>
<organism evidence="1 2">
    <name type="scientific">Pontibacter amylolyticus</name>
    <dbReference type="NCBI Taxonomy" id="1424080"/>
    <lineage>
        <taxon>Bacteria</taxon>
        <taxon>Pseudomonadati</taxon>
        <taxon>Bacteroidota</taxon>
        <taxon>Cytophagia</taxon>
        <taxon>Cytophagales</taxon>
        <taxon>Hymenobacteraceae</taxon>
        <taxon>Pontibacter</taxon>
    </lineage>
</organism>
<proteinExistence type="predicted"/>
<dbReference type="Proteomes" id="UP000634043">
    <property type="component" value="Unassembled WGS sequence"/>
</dbReference>
<comment type="caution">
    <text evidence="1">The sequence shown here is derived from an EMBL/GenBank/DDBJ whole genome shotgun (WGS) entry which is preliminary data.</text>
</comment>
<name>A0ABQ1W6L2_9BACT</name>
<reference evidence="2" key="1">
    <citation type="journal article" date="2019" name="Int. J. Syst. Evol. Microbiol.">
        <title>The Global Catalogue of Microorganisms (GCM) 10K type strain sequencing project: providing services to taxonomists for standard genome sequencing and annotation.</title>
        <authorList>
            <consortium name="The Broad Institute Genomics Platform"/>
            <consortium name="The Broad Institute Genome Sequencing Center for Infectious Disease"/>
            <person name="Wu L."/>
            <person name="Ma J."/>
        </authorList>
    </citation>
    <scope>NUCLEOTIDE SEQUENCE [LARGE SCALE GENOMIC DNA]</scope>
    <source>
        <strain evidence="2">CGMCC 1.12749</strain>
    </source>
</reference>
<sequence length="80" mass="8946">MAQLDLFVRIQAGIYDIGSANHIHLLQQLGILGRIRHQTGTMKDVGYTLQGFPQQGNIQNIALHPLYLVSLRDSRHLATV</sequence>
<dbReference type="EMBL" id="BMFP01000004">
    <property type="protein sequence ID" value="GGG16373.1"/>
    <property type="molecule type" value="Genomic_DNA"/>
</dbReference>
<evidence type="ECO:0000313" key="2">
    <source>
        <dbReference type="Proteomes" id="UP000634043"/>
    </source>
</evidence>